<evidence type="ECO:0000259" key="1">
    <source>
        <dbReference type="Pfam" id="PF20236"/>
    </source>
</evidence>
<dbReference type="Pfam" id="PF20236">
    <property type="entry name" value="DUF6593"/>
    <property type="match status" value="1"/>
</dbReference>
<reference evidence="2 3" key="1">
    <citation type="journal article" date="2019" name="Nat. Ecol. Evol.">
        <title>Megaphylogeny resolves global patterns of mushroom evolution.</title>
        <authorList>
            <person name="Varga T."/>
            <person name="Krizsan K."/>
            <person name="Foldi C."/>
            <person name="Dima B."/>
            <person name="Sanchez-Garcia M."/>
            <person name="Sanchez-Ramirez S."/>
            <person name="Szollosi G.J."/>
            <person name="Szarkandi J.G."/>
            <person name="Papp V."/>
            <person name="Albert L."/>
            <person name="Andreopoulos W."/>
            <person name="Angelini C."/>
            <person name="Antonin V."/>
            <person name="Barry K.W."/>
            <person name="Bougher N.L."/>
            <person name="Buchanan P."/>
            <person name="Buyck B."/>
            <person name="Bense V."/>
            <person name="Catcheside P."/>
            <person name="Chovatia M."/>
            <person name="Cooper J."/>
            <person name="Damon W."/>
            <person name="Desjardin D."/>
            <person name="Finy P."/>
            <person name="Geml J."/>
            <person name="Haridas S."/>
            <person name="Hughes K."/>
            <person name="Justo A."/>
            <person name="Karasinski D."/>
            <person name="Kautmanova I."/>
            <person name="Kiss B."/>
            <person name="Kocsube S."/>
            <person name="Kotiranta H."/>
            <person name="LaButti K.M."/>
            <person name="Lechner B.E."/>
            <person name="Liimatainen K."/>
            <person name="Lipzen A."/>
            <person name="Lukacs Z."/>
            <person name="Mihaltcheva S."/>
            <person name="Morgado L.N."/>
            <person name="Niskanen T."/>
            <person name="Noordeloos M.E."/>
            <person name="Ohm R.A."/>
            <person name="Ortiz-Santana B."/>
            <person name="Ovrebo C."/>
            <person name="Racz N."/>
            <person name="Riley R."/>
            <person name="Savchenko A."/>
            <person name="Shiryaev A."/>
            <person name="Soop K."/>
            <person name="Spirin V."/>
            <person name="Szebenyi C."/>
            <person name="Tomsovsky M."/>
            <person name="Tulloss R.E."/>
            <person name="Uehling J."/>
            <person name="Grigoriev I.V."/>
            <person name="Vagvolgyi C."/>
            <person name="Papp T."/>
            <person name="Martin F.M."/>
            <person name="Miettinen O."/>
            <person name="Hibbett D.S."/>
            <person name="Nagy L.G."/>
        </authorList>
    </citation>
    <scope>NUCLEOTIDE SEQUENCE [LARGE SCALE GENOMIC DNA]</scope>
    <source>
        <strain evidence="2 3">CBS 166.37</strain>
    </source>
</reference>
<protein>
    <recommendedName>
        <fullName evidence="1">DUF6593 domain-containing protein</fullName>
    </recommendedName>
</protein>
<accession>A0A5C3LNB4</accession>
<evidence type="ECO:0000313" key="2">
    <source>
        <dbReference type="EMBL" id="TFK34265.1"/>
    </source>
</evidence>
<feature type="domain" description="DUF6593" evidence="1">
    <location>
        <begin position="2"/>
        <end position="115"/>
    </location>
</feature>
<dbReference type="AlphaFoldDB" id="A0A5C3LNB4"/>
<keyword evidence="3" id="KW-1185">Reference proteome</keyword>
<dbReference type="EMBL" id="ML213634">
    <property type="protein sequence ID" value="TFK34265.1"/>
    <property type="molecule type" value="Genomic_DNA"/>
</dbReference>
<proteinExistence type="predicted"/>
<dbReference type="InterPro" id="IPR046528">
    <property type="entry name" value="DUF6593"/>
</dbReference>
<organism evidence="2 3">
    <name type="scientific">Crucibulum laeve</name>
    <dbReference type="NCBI Taxonomy" id="68775"/>
    <lineage>
        <taxon>Eukaryota</taxon>
        <taxon>Fungi</taxon>
        <taxon>Dikarya</taxon>
        <taxon>Basidiomycota</taxon>
        <taxon>Agaricomycotina</taxon>
        <taxon>Agaricomycetes</taxon>
        <taxon>Agaricomycetidae</taxon>
        <taxon>Agaricales</taxon>
        <taxon>Agaricineae</taxon>
        <taxon>Nidulariaceae</taxon>
        <taxon>Crucibulum</taxon>
    </lineage>
</organism>
<gene>
    <name evidence="2" type="ORF">BDQ12DRAFT_613813</name>
</gene>
<dbReference type="OrthoDB" id="3360976at2759"/>
<dbReference type="Proteomes" id="UP000308652">
    <property type="component" value="Unassembled WGS sequence"/>
</dbReference>
<name>A0A5C3LNB4_9AGAR</name>
<sequence>LGQIEFRTIQSSRIRYQGQEVETSAFFRKSGFGWHGRHRIFTGPDGKEYKWKLGIRVPELVVNDGTKTPVARFHRQRLGILSKARPASLEIFPAGEHIADVIVVTFVYIEKLRKDRERASRSNGGGGP</sequence>
<feature type="non-terminal residue" evidence="2">
    <location>
        <position position="1"/>
    </location>
</feature>
<evidence type="ECO:0000313" key="3">
    <source>
        <dbReference type="Proteomes" id="UP000308652"/>
    </source>
</evidence>